<accession>A0AAD4HH33</accession>
<dbReference type="GeneID" id="64671723"/>
<dbReference type="AlphaFoldDB" id="A0AAD4HH33"/>
<evidence type="ECO:0000256" key="1">
    <source>
        <dbReference type="SAM" id="Coils"/>
    </source>
</evidence>
<dbReference type="EMBL" id="JABBWK010000068">
    <property type="protein sequence ID" value="KAG1895259.1"/>
    <property type="molecule type" value="Genomic_DNA"/>
</dbReference>
<keyword evidence="4" id="KW-1185">Reference proteome</keyword>
<reference evidence="3" key="1">
    <citation type="journal article" date="2020" name="New Phytol.">
        <title>Comparative genomics reveals dynamic genome evolution in host specialist ectomycorrhizal fungi.</title>
        <authorList>
            <person name="Lofgren L.A."/>
            <person name="Nguyen N.H."/>
            <person name="Vilgalys R."/>
            <person name="Ruytinx J."/>
            <person name="Liao H.L."/>
            <person name="Branco S."/>
            <person name="Kuo A."/>
            <person name="LaButti K."/>
            <person name="Lipzen A."/>
            <person name="Andreopoulos W."/>
            <person name="Pangilinan J."/>
            <person name="Riley R."/>
            <person name="Hundley H."/>
            <person name="Na H."/>
            <person name="Barry K."/>
            <person name="Grigoriev I.V."/>
            <person name="Stajich J.E."/>
            <person name="Kennedy P.G."/>
        </authorList>
    </citation>
    <scope>NUCLEOTIDE SEQUENCE</scope>
    <source>
        <strain evidence="3">FC203</strain>
    </source>
</reference>
<dbReference type="Proteomes" id="UP001195769">
    <property type="component" value="Unassembled WGS sequence"/>
</dbReference>
<comment type="caution">
    <text evidence="3">The sequence shown here is derived from an EMBL/GenBank/DDBJ whole genome shotgun (WGS) entry which is preliminary data.</text>
</comment>
<feature type="compositionally biased region" description="Acidic residues" evidence="2">
    <location>
        <begin position="107"/>
        <end position="118"/>
    </location>
</feature>
<feature type="region of interest" description="Disordered" evidence="2">
    <location>
        <begin position="89"/>
        <end position="126"/>
    </location>
</feature>
<dbReference type="RefSeq" id="XP_041220835.1">
    <property type="nucleotide sequence ID" value="XM_041377425.1"/>
</dbReference>
<protein>
    <submittedName>
        <fullName evidence="3">Uncharacterized protein</fullName>
    </submittedName>
</protein>
<gene>
    <name evidence="3" type="ORF">F5891DRAFT_984342</name>
</gene>
<organism evidence="3 4">
    <name type="scientific">Suillus fuscotomentosus</name>
    <dbReference type="NCBI Taxonomy" id="1912939"/>
    <lineage>
        <taxon>Eukaryota</taxon>
        <taxon>Fungi</taxon>
        <taxon>Dikarya</taxon>
        <taxon>Basidiomycota</taxon>
        <taxon>Agaricomycotina</taxon>
        <taxon>Agaricomycetes</taxon>
        <taxon>Agaricomycetidae</taxon>
        <taxon>Boletales</taxon>
        <taxon>Suillineae</taxon>
        <taxon>Suillaceae</taxon>
        <taxon>Suillus</taxon>
    </lineage>
</organism>
<evidence type="ECO:0000256" key="2">
    <source>
        <dbReference type="SAM" id="MobiDB-lite"/>
    </source>
</evidence>
<feature type="coiled-coil region" evidence="1">
    <location>
        <begin position="49"/>
        <end position="76"/>
    </location>
</feature>
<keyword evidence="1" id="KW-0175">Coiled coil</keyword>
<evidence type="ECO:0000313" key="3">
    <source>
        <dbReference type="EMBL" id="KAG1895259.1"/>
    </source>
</evidence>
<proteinExistence type="predicted"/>
<sequence>MDGMPRLLTGDEFYNQVSEHQRAAEEEAAAKEVHQIEREGRAAAMAVWKEAEAARLKRNEERRATYKEEVRLREEERDCAKLEKCRPRWTKPKQGKLELPIPKPTLDDVEDNDIDGNDSDGGSSEV</sequence>
<evidence type="ECO:0000313" key="4">
    <source>
        <dbReference type="Proteomes" id="UP001195769"/>
    </source>
</evidence>
<name>A0AAD4HH33_9AGAM</name>